<dbReference type="InterPro" id="IPR024671">
    <property type="entry name" value="Atg22-like"/>
</dbReference>
<feature type="transmembrane region" description="Helical" evidence="10">
    <location>
        <begin position="426"/>
        <end position="445"/>
    </location>
</feature>
<evidence type="ECO:0000256" key="5">
    <source>
        <dbReference type="ARBA" id="ARBA00022692"/>
    </source>
</evidence>
<keyword evidence="7 10" id="KW-1133">Transmembrane helix</keyword>
<dbReference type="InterPro" id="IPR036259">
    <property type="entry name" value="MFS_trans_sf"/>
</dbReference>
<dbReference type="InterPro" id="IPR044738">
    <property type="entry name" value="Atg22"/>
</dbReference>
<comment type="caution">
    <text evidence="11">The sequence shown here is derived from an EMBL/GenBank/DDBJ whole genome shotgun (WGS) entry which is preliminary data.</text>
</comment>
<feature type="transmembrane region" description="Helical" evidence="10">
    <location>
        <begin position="527"/>
        <end position="544"/>
    </location>
</feature>
<evidence type="ECO:0000256" key="3">
    <source>
        <dbReference type="ARBA" id="ARBA00022448"/>
    </source>
</evidence>
<evidence type="ECO:0000256" key="9">
    <source>
        <dbReference type="ARBA" id="ARBA00037813"/>
    </source>
</evidence>
<dbReference type="SUPFAM" id="SSF103473">
    <property type="entry name" value="MFS general substrate transporter"/>
    <property type="match status" value="1"/>
</dbReference>
<keyword evidence="12" id="KW-1185">Reference proteome</keyword>
<feature type="transmembrane region" description="Helical" evidence="10">
    <location>
        <begin position="184"/>
        <end position="203"/>
    </location>
</feature>
<evidence type="ECO:0000313" key="11">
    <source>
        <dbReference type="EMBL" id="KAK3240497.1"/>
    </source>
</evidence>
<dbReference type="Proteomes" id="UP001190700">
    <property type="component" value="Unassembled WGS sequence"/>
</dbReference>
<dbReference type="PANTHER" id="PTHR23519:SF1">
    <property type="entry name" value="AUTOPHAGY-RELATED PROTEIN 22"/>
    <property type="match status" value="1"/>
</dbReference>
<dbReference type="GO" id="GO:0032974">
    <property type="term" value="P:amino acid transmembrane export from vacuole"/>
    <property type="evidence" value="ECO:0007669"/>
    <property type="project" value="InterPro"/>
</dbReference>
<feature type="transmembrane region" description="Helical" evidence="10">
    <location>
        <begin position="209"/>
        <end position="229"/>
    </location>
</feature>
<dbReference type="InterPro" id="IPR050495">
    <property type="entry name" value="ATG22/LtaA_families"/>
</dbReference>
<dbReference type="EMBL" id="LGRX02033626">
    <property type="protein sequence ID" value="KAK3240497.1"/>
    <property type="molecule type" value="Genomic_DNA"/>
</dbReference>
<evidence type="ECO:0000256" key="1">
    <source>
        <dbReference type="ARBA" id="ARBA00004127"/>
    </source>
</evidence>
<keyword evidence="8 10" id="KW-0472">Membrane</keyword>
<dbReference type="Pfam" id="PF11700">
    <property type="entry name" value="ATG22"/>
    <property type="match status" value="1"/>
</dbReference>
<evidence type="ECO:0000313" key="12">
    <source>
        <dbReference type="Proteomes" id="UP001190700"/>
    </source>
</evidence>
<keyword evidence="6" id="KW-0029">Amino-acid transport</keyword>
<feature type="transmembrane region" description="Helical" evidence="10">
    <location>
        <begin position="298"/>
        <end position="322"/>
    </location>
</feature>
<evidence type="ECO:0000256" key="2">
    <source>
        <dbReference type="ARBA" id="ARBA00006978"/>
    </source>
</evidence>
<name>A0AAE0BPU0_9CHLO</name>
<feature type="transmembrane region" description="Helical" evidence="10">
    <location>
        <begin position="150"/>
        <end position="172"/>
    </location>
</feature>
<evidence type="ECO:0000256" key="8">
    <source>
        <dbReference type="ARBA" id="ARBA00023136"/>
    </source>
</evidence>
<reference evidence="11 12" key="1">
    <citation type="journal article" date="2015" name="Genome Biol. Evol.">
        <title>Comparative Genomics of a Bacterivorous Green Alga Reveals Evolutionary Causalities and Consequences of Phago-Mixotrophic Mode of Nutrition.</title>
        <authorList>
            <person name="Burns J.A."/>
            <person name="Paasch A."/>
            <person name="Narechania A."/>
            <person name="Kim E."/>
        </authorList>
    </citation>
    <scope>NUCLEOTIDE SEQUENCE [LARGE SCALE GENOMIC DNA]</scope>
    <source>
        <strain evidence="11 12">PLY_AMNH</strain>
    </source>
</reference>
<feature type="transmembrane region" description="Helical" evidence="10">
    <location>
        <begin position="69"/>
        <end position="87"/>
    </location>
</feature>
<evidence type="ECO:0008006" key="13">
    <source>
        <dbReference type="Google" id="ProtNLM"/>
    </source>
</evidence>
<sequence length="567" mass="63583">MQEESEVGSASLVELVQSAKNSKDCTIFGPLSELDIGLTGLTSEIAQPRFPLTRHELNAWYAYDWANSVYSSTAIALFFPLLLVNLAENYAWEQEYKDQEQPKYCDALDSDEVRQDCLYCEAGEGTQIEDGPVYKGNMPNVRLPGGLDPVSFASTMASISVLSQAITFMSLGAYADYGSYRKRFLIACTVIGSIATSFSIVLYKPSLYWLGGILVIVSNTAYGASIVFYNSYLPLLVESTPEVYATKTNHSQEEWLRIRDETENRYSAFGFMYGYASGVLLTVFCLILFFITGMEQRLFYRVALLLTGIWWMVFALYTFAGLQVRPGLPAPKNASLLLEGWRNAYRTLKEIRHHKDLTIFLVNYFIYSDGYSTISSVGIYFAQRDICMDTMGLIVISVLAPLSAFVGNFFFLKLQTMLDVKSKNMLLLNLSILALLPLWATFGWFTPPGGIGLKNEWEMYVFAVIYGLNLGSVQSYSRTVFADLIPAGQEGQFFAIYEITDKGSSWMGPMVVAIIVQTTDSLRLTNLYLLATMILPGIFLYLFMDHERGTLAARSQVSEAVDRELRT</sequence>
<evidence type="ECO:0000256" key="10">
    <source>
        <dbReference type="SAM" id="Phobius"/>
    </source>
</evidence>
<dbReference type="GO" id="GO:0012505">
    <property type="term" value="C:endomembrane system"/>
    <property type="evidence" value="ECO:0007669"/>
    <property type="project" value="UniProtKB-SubCell"/>
</dbReference>
<comment type="similarity">
    <text evidence="2">Belongs to the ATG22 family.</text>
</comment>
<dbReference type="PANTHER" id="PTHR23519">
    <property type="entry name" value="AUTOPHAGY-RELATED PROTEIN 22"/>
    <property type="match status" value="1"/>
</dbReference>
<protein>
    <recommendedName>
        <fullName evidence="13">Autophagy-related protein</fullName>
    </recommendedName>
</protein>
<accession>A0AAE0BPU0</accession>
<feature type="transmembrane region" description="Helical" evidence="10">
    <location>
        <begin position="266"/>
        <end position="292"/>
    </location>
</feature>
<evidence type="ECO:0000256" key="4">
    <source>
        <dbReference type="ARBA" id="ARBA00022554"/>
    </source>
</evidence>
<dbReference type="AlphaFoldDB" id="A0AAE0BPU0"/>
<proteinExistence type="inferred from homology"/>
<keyword evidence="3" id="KW-0813">Transport</keyword>
<dbReference type="CDD" id="cd17483">
    <property type="entry name" value="MFS_Atg22_like"/>
    <property type="match status" value="1"/>
</dbReference>
<keyword evidence="5 10" id="KW-0812">Transmembrane</keyword>
<organism evidence="11 12">
    <name type="scientific">Cymbomonas tetramitiformis</name>
    <dbReference type="NCBI Taxonomy" id="36881"/>
    <lineage>
        <taxon>Eukaryota</taxon>
        <taxon>Viridiplantae</taxon>
        <taxon>Chlorophyta</taxon>
        <taxon>Pyramimonadophyceae</taxon>
        <taxon>Pyramimonadales</taxon>
        <taxon>Pyramimonadaceae</taxon>
        <taxon>Cymbomonas</taxon>
    </lineage>
</organism>
<gene>
    <name evidence="11" type="ORF">CYMTET_49663</name>
</gene>
<comment type="subcellular location">
    <subcellularLocation>
        <location evidence="1">Endomembrane system</location>
        <topology evidence="1">Multi-pass membrane protein</topology>
    </subcellularLocation>
    <subcellularLocation>
        <location evidence="9">Vacuole membrane</location>
    </subcellularLocation>
</comment>
<evidence type="ECO:0000256" key="6">
    <source>
        <dbReference type="ARBA" id="ARBA00022970"/>
    </source>
</evidence>
<feature type="transmembrane region" description="Helical" evidence="10">
    <location>
        <begin position="393"/>
        <end position="414"/>
    </location>
</feature>
<evidence type="ECO:0000256" key="7">
    <source>
        <dbReference type="ARBA" id="ARBA00022989"/>
    </source>
</evidence>
<keyword evidence="4" id="KW-0926">Vacuole</keyword>
<dbReference type="GO" id="GO:0005774">
    <property type="term" value="C:vacuolar membrane"/>
    <property type="evidence" value="ECO:0007669"/>
    <property type="project" value="UniProtKB-SubCell"/>
</dbReference>
<dbReference type="Gene3D" id="1.20.1250.20">
    <property type="entry name" value="MFS general substrate transporter like domains"/>
    <property type="match status" value="1"/>
</dbReference>